<feature type="transmembrane region" description="Helical" evidence="1">
    <location>
        <begin position="7"/>
        <end position="25"/>
    </location>
</feature>
<organism evidence="2 3">
    <name type="scientific">Thermoflavimicrobium daqui</name>
    <dbReference type="NCBI Taxonomy" id="2137476"/>
    <lineage>
        <taxon>Bacteria</taxon>
        <taxon>Bacillati</taxon>
        <taxon>Bacillota</taxon>
        <taxon>Bacilli</taxon>
        <taxon>Bacillales</taxon>
        <taxon>Thermoactinomycetaceae</taxon>
        <taxon>Thermoflavimicrobium</taxon>
    </lineage>
</organism>
<dbReference type="OrthoDB" id="2990064at2"/>
<reference evidence="2 3" key="1">
    <citation type="submission" date="2018-06" db="EMBL/GenBank/DDBJ databases">
        <title>Thermoflavimicrobium daqus sp. nov., a thermophilic microbe isolated from Moutai-flavour Daqu.</title>
        <authorList>
            <person name="Wang X."/>
            <person name="Zhou H."/>
        </authorList>
    </citation>
    <scope>NUCLEOTIDE SEQUENCE [LARGE SCALE GENOMIC DNA]</scope>
    <source>
        <strain evidence="2 3">FBKL4.011</strain>
    </source>
</reference>
<comment type="caution">
    <text evidence="2">The sequence shown here is derived from an EMBL/GenBank/DDBJ whole genome shotgun (WGS) entry which is preliminary data.</text>
</comment>
<name>A0A364K1A9_9BACL</name>
<evidence type="ECO:0000256" key="1">
    <source>
        <dbReference type="SAM" id="Phobius"/>
    </source>
</evidence>
<keyword evidence="1" id="KW-0472">Membrane</keyword>
<evidence type="ECO:0000313" key="3">
    <source>
        <dbReference type="Proteomes" id="UP000251213"/>
    </source>
</evidence>
<sequence length="92" mass="10649">MQLLRWALLWIVGAVLVTGIMQYLIDGWNLTLWQTEIRMVASAFFFIALIVGGVLTTEKAYYSKKRSFYREDWSLICIIVTIALFGISYFLS</sequence>
<evidence type="ECO:0000313" key="2">
    <source>
        <dbReference type="EMBL" id="RAL21467.1"/>
    </source>
</evidence>
<dbReference type="Proteomes" id="UP000251213">
    <property type="component" value="Unassembled WGS sequence"/>
</dbReference>
<dbReference type="RefSeq" id="WP_113660140.1">
    <property type="nucleotide sequence ID" value="NZ_KZ845675.1"/>
</dbReference>
<dbReference type="EMBL" id="QJKK01000013">
    <property type="protein sequence ID" value="RAL21467.1"/>
    <property type="molecule type" value="Genomic_DNA"/>
</dbReference>
<feature type="transmembrane region" description="Helical" evidence="1">
    <location>
        <begin position="37"/>
        <end position="61"/>
    </location>
</feature>
<dbReference type="AlphaFoldDB" id="A0A364K1A9"/>
<protein>
    <submittedName>
        <fullName evidence="2">Uncharacterized protein</fullName>
    </submittedName>
</protein>
<keyword evidence="3" id="KW-1185">Reference proteome</keyword>
<gene>
    <name evidence="2" type="ORF">DL897_16045</name>
</gene>
<reference evidence="2 3" key="2">
    <citation type="submission" date="2018-06" db="EMBL/GenBank/DDBJ databases">
        <authorList>
            <person name="Zhirakovskaya E."/>
        </authorList>
    </citation>
    <scope>NUCLEOTIDE SEQUENCE [LARGE SCALE GENOMIC DNA]</scope>
    <source>
        <strain evidence="2 3">FBKL4.011</strain>
    </source>
</reference>
<proteinExistence type="predicted"/>
<keyword evidence="1" id="KW-0812">Transmembrane</keyword>
<keyword evidence="1" id="KW-1133">Transmembrane helix</keyword>
<accession>A0A364K1A9</accession>
<feature type="transmembrane region" description="Helical" evidence="1">
    <location>
        <begin position="73"/>
        <end position="91"/>
    </location>
</feature>